<dbReference type="STRING" id="1330330.IX53_02445"/>
<dbReference type="PATRIC" id="fig|1330330.3.peg.498"/>
<name>A0A0G2ZBC4_9BACT</name>
<dbReference type="InterPro" id="IPR011050">
    <property type="entry name" value="Pectin_lyase_fold/virulence"/>
</dbReference>
<dbReference type="AlphaFoldDB" id="A0A0G2ZBC4"/>
<keyword evidence="1" id="KW-1133">Transmembrane helix</keyword>
<proteinExistence type="predicted"/>
<keyword evidence="1" id="KW-0472">Membrane</keyword>
<feature type="transmembrane region" description="Helical" evidence="1">
    <location>
        <begin position="9"/>
        <end position="27"/>
    </location>
</feature>
<dbReference type="SUPFAM" id="SSF51126">
    <property type="entry name" value="Pectin lyase-like"/>
    <property type="match status" value="1"/>
</dbReference>
<dbReference type="PROSITE" id="PS51257">
    <property type="entry name" value="PROKAR_LIPOPROTEIN"/>
    <property type="match status" value="1"/>
</dbReference>
<dbReference type="Proteomes" id="UP000035159">
    <property type="component" value="Chromosome"/>
</dbReference>
<evidence type="ECO:0000256" key="1">
    <source>
        <dbReference type="SAM" id="Phobius"/>
    </source>
</evidence>
<keyword evidence="1" id="KW-0812">Transmembrane</keyword>
<evidence type="ECO:0000313" key="2">
    <source>
        <dbReference type="EMBL" id="AKI96869.1"/>
    </source>
</evidence>
<dbReference type="EMBL" id="CP011232">
    <property type="protein sequence ID" value="AKI96869.1"/>
    <property type="molecule type" value="Genomic_DNA"/>
</dbReference>
<reference evidence="2 3" key="1">
    <citation type="submission" date="2015-04" db="EMBL/GenBank/DDBJ databases">
        <title>Complete Genome Sequence of Kosmotoga pacifica SLHLJ1.</title>
        <authorList>
            <person name="Jiang L.J."/>
            <person name="Shao Z.Z."/>
            <person name="Jebbar M."/>
        </authorList>
    </citation>
    <scope>NUCLEOTIDE SEQUENCE [LARGE SCALE GENOMIC DNA]</scope>
    <source>
        <strain evidence="2 3">SLHLJ1</strain>
    </source>
</reference>
<dbReference type="KEGG" id="kpf:IX53_02445"/>
<keyword evidence="3" id="KW-1185">Reference proteome</keyword>
<gene>
    <name evidence="2" type="ORF">IX53_02445</name>
</gene>
<organism evidence="2 3">
    <name type="scientific">Kosmotoga pacifica</name>
    <dbReference type="NCBI Taxonomy" id="1330330"/>
    <lineage>
        <taxon>Bacteria</taxon>
        <taxon>Thermotogati</taxon>
        <taxon>Thermotogota</taxon>
        <taxon>Thermotogae</taxon>
        <taxon>Kosmotogales</taxon>
        <taxon>Kosmotogaceae</taxon>
        <taxon>Kosmotoga</taxon>
    </lineage>
</organism>
<accession>A0A0G2ZBC4</accession>
<evidence type="ECO:0000313" key="3">
    <source>
        <dbReference type="Proteomes" id="UP000035159"/>
    </source>
</evidence>
<protein>
    <submittedName>
        <fullName evidence="2">Uncharacterized protein</fullName>
    </submittedName>
</protein>
<sequence length="647" mass="72078">MGGIIIKKLLWVLFIPFLFISACNYLSDYSLHIDSMSFEATKCTYSISITGSERKKPQILVSIDRVPENTRDGIVLKTEKGQFYVDREGTTTLYFTLFAGRRFVSTPVSTVVRVYKSKPEAPAINQFSIRDGNVVLSLKSQSESINDYLVKAGKIVYHSENGFFLIPVNQSLETPIYCYSVRKDGVMSLPIKLNVNFSVNEKPSFDLKLPANYSGGKIPAEFHDDWTVPSKLVIEASVDGKIPLLFDGTALFPLYEIPSGEHLIHVKVVDQMGLSSEASFRIMVEKNLRDEIAELYIEEGGTFRKASWSLPEPIQNAVIQIMQNGKWSDIIEVNSNGSVRIPSKYISETGDIYRIAPEGGEISFLPSVPVFAKLEQSRRVTSNYIISLYGKDVTLPSGGSYSFQGNIAVKSGTLLRIESTTNVYLSRKSVLLVNGVLEIDGRRGKVNISSSGSPATLYVGKNGTLIARNVDFNNVKLVVNEGSVVVLENCEIDSEVHLKASTVQVYNSNIRETLKIDDSDELYLYNTELLNGLEVANVRRAIVLNSRFELRKGIITNSEIKVFGTEFSANELQITNSSHASFYNCVFYAVQSSISNASELYLESVKPKDNQKISLDSFSRVILSDKLKEKLHIEKDDTSEIFFHSGD</sequence>